<organism evidence="2 3">
    <name type="scientific">Streptomyces violaceusniger</name>
    <dbReference type="NCBI Taxonomy" id="68280"/>
    <lineage>
        <taxon>Bacteria</taxon>
        <taxon>Bacillati</taxon>
        <taxon>Actinomycetota</taxon>
        <taxon>Actinomycetes</taxon>
        <taxon>Kitasatosporales</taxon>
        <taxon>Streptomycetaceae</taxon>
        <taxon>Streptomyces</taxon>
        <taxon>Streptomyces violaceusniger group</taxon>
    </lineage>
</organism>
<dbReference type="OrthoDB" id="3873591at2"/>
<comment type="caution">
    <text evidence="2">The sequence shown here is derived from an EMBL/GenBank/DDBJ whole genome shotgun (WGS) entry which is preliminary data.</text>
</comment>
<feature type="transmembrane region" description="Helical" evidence="1">
    <location>
        <begin position="6"/>
        <end position="24"/>
    </location>
</feature>
<evidence type="ECO:0000313" key="3">
    <source>
        <dbReference type="Proteomes" id="UP000053413"/>
    </source>
</evidence>
<feature type="transmembrane region" description="Helical" evidence="1">
    <location>
        <begin position="63"/>
        <end position="81"/>
    </location>
</feature>
<dbReference type="InterPro" id="IPR033458">
    <property type="entry name" value="DUF5134"/>
</dbReference>
<reference evidence="3" key="1">
    <citation type="submission" date="2015-10" db="EMBL/GenBank/DDBJ databases">
        <authorList>
            <person name="Ju K.-S."/>
            <person name="Doroghazi J.R."/>
            <person name="Metcalf W.W."/>
        </authorList>
    </citation>
    <scope>NUCLEOTIDE SEQUENCE [LARGE SCALE GENOMIC DNA]</scope>
    <source>
        <strain evidence="3">NRRL F-8817</strain>
    </source>
</reference>
<dbReference type="RefSeq" id="WP_059149396.1">
    <property type="nucleotide sequence ID" value="NZ_LLZJ01000428.1"/>
</dbReference>
<dbReference type="AlphaFoldDB" id="A0A0X3VEU6"/>
<evidence type="ECO:0000256" key="1">
    <source>
        <dbReference type="SAM" id="Phobius"/>
    </source>
</evidence>
<name>A0A0X3VEU6_STRVO</name>
<protein>
    <recommendedName>
        <fullName evidence="4">DUF5134 domain-containing protein</fullName>
    </recommendedName>
</protein>
<keyword evidence="1" id="KW-0472">Membrane</keyword>
<keyword evidence="1" id="KW-0812">Transmembrane</keyword>
<accession>A0A0X3VEU6</accession>
<feature type="transmembrane region" description="Helical" evidence="1">
    <location>
        <begin position="93"/>
        <end position="111"/>
    </location>
</feature>
<dbReference type="Proteomes" id="UP000053413">
    <property type="component" value="Unassembled WGS sequence"/>
</dbReference>
<dbReference type="EMBL" id="LLZJ01000428">
    <property type="protein sequence ID" value="KUL43321.1"/>
    <property type="molecule type" value="Genomic_DNA"/>
</dbReference>
<feature type="transmembrane region" description="Helical" evidence="1">
    <location>
        <begin position="131"/>
        <end position="149"/>
    </location>
</feature>
<dbReference type="Pfam" id="PF17197">
    <property type="entry name" value="DUF5134"/>
    <property type="match status" value="1"/>
</dbReference>
<evidence type="ECO:0000313" key="2">
    <source>
        <dbReference type="EMBL" id="KUL43321.1"/>
    </source>
</evidence>
<keyword evidence="1" id="KW-1133">Transmembrane helix</keyword>
<evidence type="ECO:0008006" key="4">
    <source>
        <dbReference type="Google" id="ProtNLM"/>
    </source>
</evidence>
<gene>
    <name evidence="2" type="ORF">ADL28_43880</name>
</gene>
<feature type="transmembrane region" description="Helical" evidence="1">
    <location>
        <begin position="36"/>
        <end position="57"/>
    </location>
</feature>
<proteinExistence type="predicted"/>
<sequence>MYGTPLVGWLLVALCAATGAYCLLQMRGEPPGPGRRVAGAEALMGWGMAAMAVPSTVLDPRPWGPPAFAAVFAVAAVRALLPMASGAGFPGHRLHHAIGALAMVYMALAMMTGTTGGHQHTGRMAPGRMAGGVPLLTGVLLVYFAVYVVRSGLRLVPMTDSALDGTGARAADAAGAGAGVGAGAGAGAGSSGIGWSRRPELRHACRLSMGIGMFAMLLTV</sequence>